<comment type="cofactor">
    <cofactor evidence="1">
        <name>FAD</name>
        <dbReference type="ChEBI" id="CHEBI:57692"/>
    </cofactor>
</comment>
<reference evidence="10 11" key="1">
    <citation type="submission" date="2019-04" db="EMBL/GenBank/DDBJ databases">
        <title>Psychroflexus halotolerans sp. nov., isolated from a marine solar saltern.</title>
        <authorList>
            <person name="Feng X."/>
        </authorList>
    </citation>
    <scope>NUCLEOTIDE SEQUENCE [LARGE SCALE GENOMIC DNA]</scope>
    <source>
        <strain evidence="10 11">WDS2C27</strain>
    </source>
</reference>
<evidence type="ECO:0000313" key="11">
    <source>
        <dbReference type="Proteomes" id="UP000306552"/>
    </source>
</evidence>
<feature type="domain" description="4Fe-4S ferredoxin-type" evidence="8">
    <location>
        <begin position="606"/>
        <end position="638"/>
    </location>
</feature>
<dbReference type="InterPro" id="IPR016169">
    <property type="entry name" value="FAD-bd_PCMH_sub2"/>
</dbReference>
<dbReference type="InterPro" id="IPR017896">
    <property type="entry name" value="4Fe4S_Fe-S-bd"/>
</dbReference>
<dbReference type="InterPro" id="IPR006094">
    <property type="entry name" value="Oxid_FAD_bind_N"/>
</dbReference>
<keyword evidence="3" id="KW-0479">Metal-binding</keyword>
<keyword evidence="11" id="KW-1185">Reference proteome</keyword>
<evidence type="ECO:0000313" key="10">
    <source>
        <dbReference type="EMBL" id="TKS55877.1"/>
    </source>
</evidence>
<dbReference type="InterPro" id="IPR004113">
    <property type="entry name" value="FAD-bd_oxidored_4_C"/>
</dbReference>
<dbReference type="InterPro" id="IPR017900">
    <property type="entry name" value="4Fe4S_Fe_S_CS"/>
</dbReference>
<dbReference type="GO" id="GO:0071949">
    <property type="term" value="F:FAD binding"/>
    <property type="evidence" value="ECO:0007669"/>
    <property type="project" value="InterPro"/>
</dbReference>
<accession>A0A4U5TP64</accession>
<dbReference type="PANTHER" id="PTHR11748:SF119">
    <property type="entry name" value="D-2-HYDROXYGLUTARATE DEHYDROGENASE"/>
    <property type="match status" value="1"/>
</dbReference>
<gene>
    <name evidence="10" type="ORF">FCN74_07540</name>
</gene>
<protein>
    <submittedName>
        <fullName evidence="10">FAD-binding protein</fullName>
    </submittedName>
</protein>
<evidence type="ECO:0000256" key="3">
    <source>
        <dbReference type="ARBA" id="ARBA00022723"/>
    </source>
</evidence>
<feature type="domain" description="FAD-binding PCMH-type" evidence="9">
    <location>
        <begin position="31"/>
        <end position="267"/>
    </location>
</feature>
<evidence type="ECO:0000256" key="1">
    <source>
        <dbReference type="ARBA" id="ARBA00001974"/>
    </source>
</evidence>
<dbReference type="GO" id="GO:1903457">
    <property type="term" value="P:lactate catabolic process"/>
    <property type="evidence" value="ECO:0007669"/>
    <property type="project" value="TreeGrafter"/>
</dbReference>
<dbReference type="Gene3D" id="3.30.70.2740">
    <property type="match status" value="1"/>
</dbReference>
<dbReference type="PROSITE" id="PS00198">
    <property type="entry name" value="4FE4S_FER_1"/>
    <property type="match status" value="1"/>
</dbReference>
<dbReference type="GO" id="GO:0008720">
    <property type="term" value="F:D-lactate dehydrogenase (NAD+) activity"/>
    <property type="evidence" value="ECO:0007669"/>
    <property type="project" value="TreeGrafter"/>
</dbReference>
<keyword evidence="5" id="KW-0560">Oxidoreductase</keyword>
<name>A0A4U5TP64_9FLAO</name>
<dbReference type="GO" id="GO:0004458">
    <property type="term" value="F:D-lactate dehydrogenase (cytochrome) activity"/>
    <property type="evidence" value="ECO:0007669"/>
    <property type="project" value="TreeGrafter"/>
</dbReference>
<dbReference type="Pfam" id="PF02913">
    <property type="entry name" value="FAD-oxidase_C"/>
    <property type="match status" value="1"/>
</dbReference>
<dbReference type="Pfam" id="PF02754">
    <property type="entry name" value="CCG"/>
    <property type="match status" value="1"/>
</dbReference>
<dbReference type="SUPFAM" id="SSF46548">
    <property type="entry name" value="alpha-helical ferredoxin"/>
    <property type="match status" value="1"/>
</dbReference>
<keyword evidence="4" id="KW-0274">FAD</keyword>
<dbReference type="OrthoDB" id="9767256at2"/>
<sequence length="969" mass="109263">MNFDVLKENFTGEIKTDELYQSMYATDASVYQKHPLAVAIPQTKEDLKLLISFASKHNTSLIPRAAGTSLAGQCVGSGIVVDLGQNFTEILRVDKKQKTVILQPGVIRDELNLTLKPYDLFFGPNTSTSNRCMIGGMVGNNSSGTTSIQYGTTRDKTLSLKCILSDSEEVHFKTLSQEEFKNKAKLKTKEGEIYSFFWDLVNDPELIKSIRRSYPKRSIHRRNTGYALDDIVQQYHENQTINLSRFICGSEGTLSLITEIELQLDDLPPKHSALIAAHFDSVSATLSAVKTTMKHNLYACEMMDDTILDCTKDHLKYKDYRFFIKAIPKAILLLELKAYSKKNLEQQINTLKADLTQQTACYAQPVLRGNNIQKAFTLRKAGLGLLGGIVGDDKAVACIEDTAVDIEDLESYISDFAELMKNYNQQPVYYAHAGAGELHLRPILNLKTQKGVNDFVSITHDVALLVKQYDGSLSGEHGDGIVRSNFIKLMLGKTCYELLKQVKTIFDPSQIFNPGKIINPYPVNKNFRYVTDREEPKIDSFLNFSNEKDLLRATENCNGSGDCRKTQLSTGSMCPSYHATRQEKDTTRARANALRQYLTSPKLLSDRAVKEVFDLCISCKACKRECPSNVDAASFKAEWTFQYYKTHKRPLRDFMIGFNDTINKKLLPIASLYNYVVQHKFLSQPIKTLLGFHQNRSLPKLTQQTLFKYLKSNSGKLIPKNSKIKTVYLFVDEFTNRLESEIGQDAIELLTQLGYEVKTLPNKASGRAQISKGFLKQAKALAEYNVKLFKDVISKNSPLIGIEPSAILSFRDDYLRLTDDTKATKKLSKNVFLIDEFLSHEIQKEHIKPSQFTDEFCEVKLHVHCHQKALSNSKYTFDTINIVKNAKVSIIPSGCCGMAGGFGYEKEHYNISMKIGELILLPAVRKSAFKTYIIANGSSCRHQIKDGTSRQVLHPVSFLKTMLKNKKNS</sequence>
<dbReference type="InterPro" id="IPR036318">
    <property type="entry name" value="FAD-bd_PCMH-like_sf"/>
</dbReference>
<dbReference type="Pfam" id="PF01565">
    <property type="entry name" value="FAD_binding_4"/>
    <property type="match status" value="1"/>
</dbReference>
<dbReference type="PROSITE" id="PS51387">
    <property type="entry name" value="FAD_PCMH"/>
    <property type="match status" value="1"/>
</dbReference>
<dbReference type="GO" id="GO:0046872">
    <property type="term" value="F:metal ion binding"/>
    <property type="evidence" value="ECO:0007669"/>
    <property type="project" value="UniProtKB-KW"/>
</dbReference>
<dbReference type="PANTHER" id="PTHR11748">
    <property type="entry name" value="D-LACTATE DEHYDROGENASE"/>
    <property type="match status" value="1"/>
</dbReference>
<dbReference type="AlphaFoldDB" id="A0A4U5TP64"/>
<keyword evidence="7" id="KW-0411">Iron-sulfur</keyword>
<dbReference type="InterPro" id="IPR004017">
    <property type="entry name" value="Cys_rich_dom"/>
</dbReference>
<dbReference type="InterPro" id="IPR016166">
    <property type="entry name" value="FAD-bd_PCMH"/>
</dbReference>
<dbReference type="InterPro" id="IPR016171">
    <property type="entry name" value="Vanillyl_alc_oxidase_C-sub2"/>
</dbReference>
<dbReference type="Proteomes" id="UP000306552">
    <property type="component" value="Unassembled WGS sequence"/>
</dbReference>
<evidence type="ECO:0000256" key="5">
    <source>
        <dbReference type="ARBA" id="ARBA00023002"/>
    </source>
</evidence>
<dbReference type="EMBL" id="SWMU01000003">
    <property type="protein sequence ID" value="TKS55877.1"/>
    <property type="molecule type" value="Genomic_DNA"/>
</dbReference>
<dbReference type="Pfam" id="PF13534">
    <property type="entry name" value="Fer4_17"/>
    <property type="match status" value="1"/>
</dbReference>
<dbReference type="PROSITE" id="PS51379">
    <property type="entry name" value="4FE4S_FER_2"/>
    <property type="match status" value="1"/>
</dbReference>
<dbReference type="GO" id="GO:0051536">
    <property type="term" value="F:iron-sulfur cluster binding"/>
    <property type="evidence" value="ECO:0007669"/>
    <property type="project" value="UniProtKB-KW"/>
</dbReference>
<evidence type="ECO:0000259" key="8">
    <source>
        <dbReference type="PROSITE" id="PS51379"/>
    </source>
</evidence>
<dbReference type="SUPFAM" id="SSF56176">
    <property type="entry name" value="FAD-binding/transporter-associated domain-like"/>
    <property type="match status" value="1"/>
</dbReference>
<evidence type="ECO:0000256" key="2">
    <source>
        <dbReference type="ARBA" id="ARBA00022630"/>
    </source>
</evidence>
<dbReference type="SUPFAM" id="SSF55103">
    <property type="entry name" value="FAD-linked oxidases, C-terminal domain"/>
    <property type="match status" value="1"/>
</dbReference>
<keyword evidence="6" id="KW-0408">Iron</keyword>
<organism evidence="10 11">
    <name type="scientific">Mesohalobacter halotolerans</name>
    <dbReference type="NCBI Taxonomy" id="1883405"/>
    <lineage>
        <taxon>Bacteria</taxon>
        <taxon>Pseudomonadati</taxon>
        <taxon>Bacteroidota</taxon>
        <taxon>Flavobacteriia</taxon>
        <taxon>Flavobacteriales</taxon>
        <taxon>Flavobacteriaceae</taxon>
        <taxon>Mesohalobacter</taxon>
    </lineage>
</organism>
<comment type="caution">
    <text evidence="10">The sequence shown here is derived from an EMBL/GenBank/DDBJ whole genome shotgun (WGS) entry which is preliminary data.</text>
</comment>
<evidence type="ECO:0000256" key="6">
    <source>
        <dbReference type="ARBA" id="ARBA00023004"/>
    </source>
</evidence>
<dbReference type="Gene3D" id="1.10.45.10">
    <property type="entry name" value="Vanillyl-alcohol Oxidase, Chain A, domain 4"/>
    <property type="match status" value="1"/>
</dbReference>
<evidence type="ECO:0000256" key="7">
    <source>
        <dbReference type="ARBA" id="ARBA00023014"/>
    </source>
</evidence>
<dbReference type="InterPro" id="IPR016164">
    <property type="entry name" value="FAD-linked_Oxase-like_C"/>
</dbReference>
<keyword evidence="2" id="KW-0285">Flavoprotein</keyword>
<evidence type="ECO:0000256" key="4">
    <source>
        <dbReference type="ARBA" id="ARBA00022827"/>
    </source>
</evidence>
<dbReference type="Gene3D" id="3.30.70.2190">
    <property type="match status" value="1"/>
</dbReference>
<evidence type="ECO:0000259" key="9">
    <source>
        <dbReference type="PROSITE" id="PS51387"/>
    </source>
</evidence>
<dbReference type="RefSeq" id="WP_138931992.1">
    <property type="nucleotide sequence ID" value="NZ_SWMU01000003.1"/>
</dbReference>
<proteinExistence type="predicted"/>
<dbReference type="Gene3D" id="3.30.465.10">
    <property type="match status" value="1"/>
</dbReference>